<evidence type="ECO:0000313" key="2">
    <source>
        <dbReference type="EMBL" id="QBD81865.1"/>
    </source>
</evidence>
<keyword evidence="3" id="KW-1185">Reference proteome</keyword>
<keyword evidence="1" id="KW-0812">Transmembrane</keyword>
<dbReference type="AlphaFoldDB" id="A0A4P6K1I4"/>
<name>A0A4P6K1I4_KTERU</name>
<gene>
    <name evidence="2" type="ORF">EPA93_40185</name>
</gene>
<dbReference type="KEGG" id="kbs:EPA93_40185"/>
<reference evidence="2 3" key="1">
    <citation type="submission" date="2019-01" db="EMBL/GenBank/DDBJ databases">
        <title>Ktedonosporobacter rubrisoli SCAWS-G2.</title>
        <authorList>
            <person name="Huang Y."/>
            <person name="Yan B."/>
        </authorList>
    </citation>
    <scope>NUCLEOTIDE SEQUENCE [LARGE SCALE GENOMIC DNA]</scope>
    <source>
        <strain evidence="2 3">SCAWS-G2</strain>
    </source>
</reference>
<sequence>MNKTYMSTILLFLVFIGFLWWGLSMLFSPQKDGETVIYSLLILGCAGYALVSILMLPRKKQR</sequence>
<accession>A0A4P6K1I4</accession>
<protein>
    <submittedName>
        <fullName evidence="2">Uncharacterized protein</fullName>
    </submittedName>
</protein>
<dbReference type="Proteomes" id="UP000290365">
    <property type="component" value="Chromosome"/>
</dbReference>
<proteinExistence type="predicted"/>
<evidence type="ECO:0000256" key="1">
    <source>
        <dbReference type="SAM" id="Phobius"/>
    </source>
</evidence>
<keyword evidence="1" id="KW-1133">Transmembrane helix</keyword>
<dbReference type="RefSeq" id="WP_129892926.1">
    <property type="nucleotide sequence ID" value="NZ_CP035758.1"/>
</dbReference>
<evidence type="ECO:0000313" key="3">
    <source>
        <dbReference type="Proteomes" id="UP000290365"/>
    </source>
</evidence>
<organism evidence="2 3">
    <name type="scientific">Ktedonosporobacter rubrisoli</name>
    <dbReference type="NCBI Taxonomy" id="2509675"/>
    <lineage>
        <taxon>Bacteria</taxon>
        <taxon>Bacillati</taxon>
        <taxon>Chloroflexota</taxon>
        <taxon>Ktedonobacteria</taxon>
        <taxon>Ktedonobacterales</taxon>
        <taxon>Ktedonosporobacteraceae</taxon>
        <taxon>Ktedonosporobacter</taxon>
    </lineage>
</organism>
<dbReference type="EMBL" id="CP035758">
    <property type="protein sequence ID" value="QBD81865.1"/>
    <property type="molecule type" value="Genomic_DNA"/>
</dbReference>
<keyword evidence="1" id="KW-0472">Membrane</keyword>
<feature type="transmembrane region" description="Helical" evidence="1">
    <location>
        <begin position="36"/>
        <end position="56"/>
    </location>
</feature>
<dbReference type="OrthoDB" id="165267at2"/>